<dbReference type="AlphaFoldDB" id="M7CKG6"/>
<dbReference type="InterPro" id="IPR004842">
    <property type="entry name" value="SLC12A_fam"/>
</dbReference>
<protein>
    <submittedName>
        <fullName evidence="5">Solute carrier family 12 member 9</fullName>
    </submittedName>
</protein>
<evidence type="ECO:0000313" key="6">
    <source>
        <dbReference type="Proteomes" id="UP000031443"/>
    </source>
</evidence>
<comment type="subcellular location">
    <subcellularLocation>
        <location evidence="1">Membrane</location>
        <topology evidence="1">Multi-pass membrane protein</topology>
    </subcellularLocation>
</comment>
<dbReference type="GO" id="GO:0055064">
    <property type="term" value="P:chloride ion homeostasis"/>
    <property type="evidence" value="ECO:0007669"/>
    <property type="project" value="TreeGrafter"/>
</dbReference>
<evidence type="ECO:0000256" key="1">
    <source>
        <dbReference type="ARBA" id="ARBA00004141"/>
    </source>
</evidence>
<dbReference type="GO" id="GO:0055075">
    <property type="term" value="P:potassium ion homeostasis"/>
    <property type="evidence" value="ECO:0007669"/>
    <property type="project" value="TreeGrafter"/>
</dbReference>
<dbReference type="EMBL" id="KB488405">
    <property type="protein sequence ID" value="EMP41572.1"/>
    <property type="molecule type" value="Genomic_DNA"/>
</dbReference>
<keyword evidence="4" id="KW-0472">Membrane</keyword>
<gene>
    <name evidence="5" type="ORF">UY3_01177</name>
</gene>
<dbReference type="Proteomes" id="UP000031443">
    <property type="component" value="Unassembled WGS sequence"/>
</dbReference>
<dbReference type="PANTHER" id="PTHR11827:SF72">
    <property type="entry name" value="GH08340P"/>
    <property type="match status" value="1"/>
</dbReference>
<sequence length="138" mass="15706">MEARNPLDILDSLQTPGDIIWILLQQHLVRKYLLLLDVRKEHVKFWRPQMLLMVANPRSGAQLVRFVNDLKKGGLFVLGHVEIGELGGQVAVRFLYLPRPPADTAAYERYLEQLEILTRDLGPTLLVHGLTPVTCTEL</sequence>
<evidence type="ECO:0000256" key="3">
    <source>
        <dbReference type="ARBA" id="ARBA00022989"/>
    </source>
</evidence>
<proteinExistence type="predicted"/>
<keyword evidence="6" id="KW-1185">Reference proteome</keyword>
<dbReference type="GO" id="GO:0015379">
    <property type="term" value="F:potassium:chloride symporter activity"/>
    <property type="evidence" value="ECO:0007669"/>
    <property type="project" value="TreeGrafter"/>
</dbReference>
<accession>M7CKG6</accession>
<name>M7CKG6_CHEMY</name>
<evidence type="ECO:0000256" key="4">
    <source>
        <dbReference type="ARBA" id="ARBA00023136"/>
    </source>
</evidence>
<keyword evidence="3" id="KW-1133">Transmembrane helix</keyword>
<evidence type="ECO:0000313" key="5">
    <source>
        <dbReference type="EMBL" id="EMP41572.1"/>
    </source>
</evidence>
<dbReference type="GO" id="GO:0016020">
    <property type="term" value="C:membrane"/>
    <property type="evidence" value="ECO:0007669"/>
    <property type="project" value="UniProtKB-SubCell"/>
</dbReference>
<reference evidence="6" key="1">
    <citation type="journal article" date="2013" name="Nat. Genet.">
        <title>The draft genomes of soft-shell turtle and green sea turtle yield insights into the development and evolution of the turtle-specific body plan.</title>
        <authorList>
            <person name="Wang Z."/>
            <person name="Pascual-Anaya J."/>
            <person name="Zadissa A."/>
            <person name="Li W."/>
            <person name="Niimura Y."/>
            <person name="Huang Z."/>
            <person name="Li C."/>
            <person name="White S."/>
            <person name="Xiong Z."/>
            <person name="Fang D."/>
            <person name="Wang B."/>
            <person name="Ming Y."/>
            <person name="Chen Y."/>
            <person name="Zheng Y."/>
            <person name="Kuraku S."/>
            <person name="Pignatelli M."/>
            <person name="Herrero J."/>
            <person name="Beal K."/>
            <person name="Nozawa M."/>
            <person name="Li Q."/>
            <person name="Wang J."/>
            <person name="Zhang H."/>
            <person name="Yu L."/>
            <person name="Shigenobu S."/>
            <person name="Wang J."/>
            <person name="Liu J."/>
            <person name="Flicek P."/>
            <person name="Searle S."/>
            <person name="Wang J."/>
            <person name="Kuratani S."/>
            <person name="Yin Y."/>
            <person name="Aken B."/>
            <person name="Zhang G."/>
            <person name="Irie N."/>
        </authorList>
    </citation>
    <scope>NUCLEOTIDE SEQUENCE [LARGE SCALE GENOMIC DNA]</scope>
</reference>
<keyword evidence="2" id="KW-0812">Transmembrane</keyword>
<dbReference type="GO" id="GO:0006884">
    <property type="term" value="P:cell volume homeostasis"/>
    <property type="evidence" value="ECO:0007669"/>
    <property type="project" value="TreeGrafter"/>
</dbReference>
<evidence type="ECO:0000256" key="2">
    <source>
        <dbReference type="ARBA" id="ARBA00022692"/>
    </source>
</evidence>
<organism evidence="5 6">
    <name type="scientific">Chelonia mydas</name>
    <name type="common">Green sea-turtle</name>
    <name type="synonym">Chelonia agassizi</name>
    <dbReference type="NCBI Taxonomy" id="8469"/>
    <lineage>
        <taxon>Eukaryota</taxon>
        <taxon>Metazoa</taxon>
        <taxon>Chordata</taxon>
        <taxon>Craniata</taxon>
        <taxon>Vertebrata</taxon>
        <taxon>Euteleostomi</taxon>
        <taxon>Archelosauria</taxon>
        <taxon>Testudinata</taxon>
        <taxon>Testudines</taxon>
        <taxon>Cryptodira</taxon>
        <taxon>Durocryptodira</taxon>
        <taxon>Americhelydia</taxon>
        <taxon>Chelonioidea</taxon>
        <taxon>Cheloniidae</taxon>
        <taxon>Chelonia</taxon>
    </lineage>
</organism>
<dbReference type="PANTHER" id="PTHR11827">
    <property type="entry name" value="SOLUTE CARRIER FAMILY 12, CATION COTRANSPORTERS"/>
    <property type="match status" value="1"/>
</dbReference>